<comment type="caution">
    <text evidence="2">The sequence shown here is derived from an EMBL/GenBank/DDBJ whole genome shotgun (WGS) entry which is preliminary data.</text>
</comment>
<reference evidence="2" key="1">
    <citation type="submission" date="2020-08" db="EMBL/GenBank/DDBJ databases">
        <title>Genome sequencing and assembly of the red palm weevil Rhynchophorus ferrugineus.</title>
        <authorList>
            <person name="Dias G.B."/>
            <person name="Bergman C.M."/>
            <person name="Manee M."/>
        </authorList>
    </citation>
    <scope>NUCLEOTIDE SEQUENCE</scope>
    <source>
        <strain evidence="2">AA-2017</strain>
        <tissue evidence="2">Whole larva</tissue>
    </source>
</reference>
<evidence type="ECO:0000313" key="3">
    <source>
        <dbReference type="Proteomes" id="UP000625711"/>
    </source>
</evidence>
<dbReference type="AlphaFoldDB" id="A0A834I758"/>
<sequence>MSYCGRVLRLFATAGLFRDDSYLYRKRCQLELPETKSREWSPLLTKIGSSGSKEEKSLPNPRSPTRHGGLTSPVVGDERGGANHVSSKSNSLSVWTARRHSVYRSGSLDVDVPV</sequence>
<organism evidence="2 3">
    <name type="scientific">Rhynchophorus ferrugineus</name>
    <name type="common">Red palm weevil</name>
    <name type="synonym">Curculio ferrugineus</name>
    <dbReference type="NCBI Taxonomy" id="354439"/>
    <lineage>
        <taxon>Eukaryota</taxon>
        <taxon>Metazoa</taxon>
        <taxon>Ecdysozoa</taxon>
        <taxon>Arthropoda</taxon>
        <taxon>Hexapoda</taxon>
        <taxon>Insecta</taxon>
        <taxon>Pterygota</taxon>
        <taxon>Neoptera</taxon>
        <taxon>Endopterygota</taxon>
        <taxon>Coleoptera</taxon>
        <taxon>Polyphaga</taxon>
        <taxon>Cucujiformia</taxon>
        <taxon>Curculionidae</taxon>
        <taxon>Dryophthorinae</taxon>
        <taxon>Rhynchophorus</taxon>
    </lineage>
</organism>
<gene>
    <name evidence="2" type="ORF">GWI33_013378</name>
</gene>
<evidence type="ECO:0000313" key="2">
    <source>
        <dbReference type="EMBL" id="KAF7273936.1"/>
    </source>
</evidence>
<dbReference type="Proteomes" id="UP000625711">
    <property type="component" value="Unassembled WGS sequence"/>
</dbReference>
<keyword evidence="3" id="KW-1185">Reference proteome</keyword>
<evidence type="ECO:0000256" key="1">
    <source>
        <dbReference type="SAM" id="MobiDB-lite"/>
    </source>
</evidence>
<accession>A0A834I758</accession>
<proteinExistence type="predicted"/>
<protein>
    <submittedName>
        <fullName evidence="2">Uncharacterized protein</fullName>
    </submittedName>
</protein>
<dbReference type="EMBL" id="JAACXV010013211">
    <property type="protein sequence ID" value="KAF7273936.1"/>
    <property type="molecule type" value="Genomic_DNA"/>
</dbReference>
<name>A0A834I758_RHYFE</name>
<feature type="region of interest" description="Disordered" evidence="1">
    <location>
        <begin position="43"/>
        <end position="92"/>
    </location>
</feature>